<dbReference type="PRINTS" id="PR00625">
    <property type="entry name" value="JDOMAIN"/>
</dbReference>
<feature type="signal peptide" evidence="7">
    <location>
        <begin position="1"/>
        <end position="18"/>
    </location>
</feature>
<dbReference type="SUPFAM" id="SSF57938">
    <property type="entry name" value="DnaJ/Hsp40 cysteine-rich domain"/>
    <property type="match status" value="1"/>
</dbReference>
<dbReference type="AlphaFoldDB" id="A0A2G5HTT7"/>
<dbReference type="Gene3D" id="2.60.260.20">
    <property type="entry name" value="Urease metallochaperone UreE, N-terminal domain"/>
    <property type="match status" value="2"/>
</dbReference>
<proteinExistence type="predicted"/>
<feature type="domain" description="CR-type" evidence="9">
    <location>
        <begin position="144"/>
        <end position="226"/>
    </location>
</feature>
<dbReference type="Gene3D" id="1.10.287.110">
    <property type="entry name" value="DnaJ domain"/>
    <property type="match status" value="1"/>
</dbReference>
<dbReference type="OrthoDB" id="550424at2759"/>
<dbReference type="CDD" id="cd10747">
    <property type="entry name" value="DnaJ_C"/>
    <property type="match status" value="1"/>
</dbReference>
<dbReference type="Gene3D" id="2.10.230.10">
    <property type="entry name" value="Heat shock protein DnaJ, cysteine-rich domain"/>
    <property type="match status" value="1"/>
</dbReference>
<dbReference type="InterPro" id="IPR001305">
    <property type="entry name" value="HSP_DnaJ_Cys-rich_dom"/>
</dbReference>
<keyword evidence="2" id="KW-0677">Repeat</keyword>
<dbReference type="InterPro" id="IPR002939">
    <property type="entry name" value="DnaJ_C"/>
</dbReference>
<feature type="chain" id="PRO_5013828354" evidence="7">
    <location>
        <begin position="19"/>
        <end position="404"/>
    </location>
</feature>
<keyword evidence="5" id="KW-0143">Chaperone</keyword>
<dbReference type="InterPro" id="IPR044713">
    <property type="entry name" value="DNJA1/2-like"/>
</dbReference>
<evidence type="ECO:0000256" key="5">
    <source>
        <dbReference type="ARBA" id="ARBA00023186"/>
    </source>
</evidence>
<dbReference type="Pfam" id="PF00226">
    <property type="entry name" value="DnaJ"/>
    <property type="match status" value="1"/>
</dbReference>
<evidence type="ECO:0000256" key="4">
    <source>
        <dbReference type="ARBA" id="ARBA00022833"/>
    </source>
</evidence>
<keyword evidence="3 6" id="KW-0863">Zinc-finger</keyword>
<evidence type="ECO:0000256" key="6">
    <source>
        <dbReference type="PROSITE-ProRule" id="PRU00546"/>
    </source>
</evidence>
<dbReference type="Pfam" id="PF00684">
    <property type="entry name" value="DnaJ_CXXCXGXG"/>
    <property type="match status" value="1"/>
</dbReference>
<feature type="zinc finger region" description="CR-type" evidence="6">
    <location>
        <begin position="144"/>
        <end position="226"/>
    </location>
</feature>
<evidence type="ECO:0000313" key="10">
    <source>
        <dbReference type="EMBL" id="PIA95957.1"/>
    </source>
</evidence>
<evidence type="ECO:0000256" key="2">
    <source>
        <dbReference type="ARBA" id="ARBA00022737"/>
    </source>
</evidence>
<protein>
    <submittedName>
        <fullName evidence="10">DnaJ-related protein spj1</fullName>
    </submittedName>
</protein>
<organism evidence="10 12">
    <name type="scientific">Cercospora beticola</name>
    <name type="common">Sugarbeet leaf spot fungus</name>
    <dbReference type="NCBI Taxonomy" id="122368"/>
    <lineage>
        <taxon>Eukaryota</taxon>
        <taxon>Fungi</taxon>
        <taxon>Dikarya</taxon>
        <taxon>Ascomycota</taxon>
        <taxon>Pezizomycotina</taxon>
        <taxon>Dothideomycetes</taxon>
        <taxon>Dothideomycetidae</taxon>
        <taxon>Mycosphaerellales</taxon>
        <taxon>Mycosphaerellaceae</taxon>
        <taxon>Cercospora</taxon>
    </lineage>
</organism>
<evidence type="ECO:0000259" key="8">
    <source>
        <dbReference type="PROSITE" id="PS50076"/>
    </source>
</evidence>
<dbReference type="CDD" id="cd10719">
    <property type="entry name" value="DnaJ_zf"/>
    <property type="match status" value="1"/>
</dbReference>
<dbReference type="Proteomes" id="UP000230605">
    <property type="component" value="Chromosome 8"/>
</dbReference>
<dbReference type="Pfam" id="PF01556">
    <property type="entry name" value="DnaJ_C"/>
    <property type="match status" value="1"/>
</dbReference>
<evidence type="ECO:0000313" key="11">
    <source>
        <dbReference type="EMBL" id="WPB07518.1"/>
    </source>
</evidence>
<keyword evidence="7" id="KW-0732">Signal</keyword>
<dbReference type="InterPro" id="IPR036869">
    <property type="entry name" value="J_dom_sf"/>
</dbReference>
<gene>
    <name evidence="10" type="ORF">CB0940_10788</name>
    <name evidence="11" type="ORF">RHO25_012179</name>
</gene>
<evidence type="ECO:0000256" key="7">
    <source>
        <dbReference type="SAM" id="SignalP"/>
    </source>
</evidence>
<name>A0A2G5HTT7_CERBT</name>
<evidence type="ECO:0000256" key="1">
    <source>
        <dbReference type="ARBA" id="ARBA00022723"/>
    </source>
</evidence>
<keyword evidence="1 6" id="KW-0479">Metal-binding</keyword>
<dbReference type="InterPro" id="IPR036410">
    <property type="entry name" value="HSP_DnaJ_Cys-rich_dom_sf"/>
</dbReference>
<evidence type="ECO:0000313" key="13">
    <source>
        <dbReference type="Proteomes" id="UP001302367"/>
    </source>
</evidence>
<accession>A0A2G5HTT7</accession>
<dbReference type="InterPro" id="IPR018253">
    <property type="entry name" value="DnaJ_domain_CS"/>
</dbReference>
<dbReference type="GO" id="GO:0008270">
    <property type="term" value="F:zinc ion binding"/>
    <property type="evidence" value="ECO:0007669"/>
    <property type="project" value="UniProtKB-KW"/>
</dbReference>
<dbReference type="Proteomes" id="UP001302367">
    <property type="component" value="Chromosome 8"/>
</dbReference>
<dbReference type="CDD" id="cd06257">
    <property type="entry name" value="DnaJ"/>
    <property type="match status" value="1"/>
</dbReference>
<keyword evidence="4 6" id="KW-0862">Zinc</keyword>
<dbReference type="FunFam" id="2.10.230.10:FF:000002">
    <property type="entry name" value="Molecular chaperone DnaJ"/>
    <property type="match status" value="1"/>
</dbReference>
<dbReference type="EMBL" id="CP134191">
    <property type="protein sequence ID" value="WPB07518.1"/>
    <property type="molecule type" value="Genomic_DNA"/>
</dbReference>
<dbReference type="GO" id="GO:0030544">
    <property type="term" value="F:Hsp70 protein binding"/>
    <property type="evidence" value="ECO:0007669"/>
    <property type="project" value="InterPro"/>
</dbReference>
<evidence type="ECO:0000259" key="9">
    <source>
        <dbReference type="PROSITE" id="PS51188"/>
    </source>
</evidence>
<dbReference type="PROSITE" id="PS51188">
    <property type="entry name" value="ZF_CR"/>
    <property type="match status" value="1"/>
</dbReference>
<dbReference type="SMART" id="SM00271">
    <property type="entry name" value="DnaJ"/>
    <property type="match status" value="1"/>
</dbReference>
<dbReference type="EMBL" id="LKMD01000103">
    <property type="protein sequence ID" value="PIA95957.1"/>
    <property type="molecule type" value="Genomic_DNA"/>
</dbReference>
<dbReference type="GO" id="GO:0051082">
    <property type="term" value="F:unfolded protein binding"/>
    <property type="evidence" value="ECO:0007669"/>
    <property type="project" value="InterPro"/>
</dbReference>
<dbReference type="PROSITE" id="PS50076">
    <property type="entry name" value="DNAJ_2"/>
    <property type="match status" value="1"/>
</dbReference>
<feature type="domain" description="J" evidence="8">
    <location>
        <begin position="20"/>
        <end position="85"/>
    </location>
</feature>
<evidence type="ECO:0000256" key="3">
    <source>
        <dbReference type="ARBA" id="ARBA00022771"/>
    </source>
</evidence>
<dbReference type="InterPro" id="IPR001623">
    <property type="entry name" value="DnaJ_domain"/>
</dbReference>
<dbReference type="PANTHER" id="PTHR43888">
    <property type="entry name" value="DNAJ-LIKE-2, ISOFORM A-RELATED"/>
    <property type="match status" value="1"/>
</dbReference>
<sequence>MLLFSTLALLSLFAVAFAQDYYKILGLDKSADERDLKKAYRRLSKQYHPDKNPEDETAAKKFVEVSEAYETLADKELRQIYDRHGAEGVKQHKERGQGGRGGGRSPFDIFNQFFGGGGHFGHGRRQGPDMEVRIQVSLKDFYTGAEHEFKIEKQVICPKCEGTGSEDGHKDTCHKCSGHGMVIQKQMLAPGIFQQMQMQCDMCGGKGEIIKHKCKTCGGSKVVRSEEAYDLTVEKGMPRNGRVQYENEGDESPDWEAGSLIVQVGESDPRLATDEKDRTDGTFFRRKGENLFWREILSLREAWMGDWTRNLTHLDGHVVQLSRKRGEVVQPGHVEIVQGEGMPIWQDENGGYGALHVEYVVVLPDQMESGMEKDFWSTWEKWRKKIGVDLHKDSGRPAVPHDEL</sequence>
<dbReference type="SUPFAM" id="SSF49493">
    <property type="entry name" value="HSP40/DnaJ peptide-binding domain"/>
    <property type="match status" value="2"/>
</dbReference>
<evidence type="ECO:0000313" key="12">
    <source>
        <dbReference type="Proteomes" id="UP000230605"/>
    </source>
</evidence>
<reference evidence="10 12" key="1">
    <citation type="submission" date="2015-10" db="EMBL/GenBank/DDBJ databases">
        <title>The cercosporin biosynthetic gene cluster was horizontally transferred to several fungal lineages and shown to be expanded in Cercospora beticola based on microsynteny with recipient genomes.</title>
        <authorList>
            <person name="De Jonge R."/>
            <person name="Ebert M.K."/>
            <person name="Suttle J.C."/>
            <person name="Jurick Ii W.M."/>
            <person name="Secor G.A."/>
            <person name="Thomma B.P."/>
            <person name="Van De Peer Y."/>
            <person name="Bolton M.D."/>
        </authorList>
    </citation>
    <scope>NUCLEOTIDE SEQUENCE [LARGE SCALE GENOMIC DNA]</scope>
    <source>
        <strain evidence="10 12">09-40</strain>
    </source>
</reference>
<dbReference type="InterPro" id="IPR008971">
    <property type="entry name" value="HSP40/DnaJ_pept-bd"/>
</dbReference>
<keyword evidence="13" id="KW-1185">Reference proteome</keyword>
<dbReference type="PROSITE" id="PS00636">
    <property type="entry name" value="DNAJ_1"/>
    <property type="match status" value="1"/>
</dbReference>
<dbReference type="SUPFAM" id="SSF46565">
    <property type="entry name" value="Chaperone J-domain"/>
    <property type="match status" value="1"/>
</dbReference>
<dbReference type="GO" id="GO:0006457">
    <property type="term" value="P:protein folding"/>
    <property type="evidence" value="ECO:0007669"/>
    <property type="project" value="InterPro"/>
</dbReference>
<reference evidence="11 13" key="2">
    <citation type="submission" date="2023-09" db="EMBL/GenBank/DDBJ databases">
        <title>Complete-Gapless Cercospora beticola genome.</title>
        <authorList>
            <person name="Wyatt N.A."/>
            <person name="Spanner R.E."/>
            <person name="Bolton M.D."/>
        </authorList>
    </citation>
    <scope>NUCLEOTIDE SEQUENCE [LARGE SCALE GENOMIC DNA]</scope>
    <source>
        <strain evidence="11">Cb09-40</strain>
    </source>
</reference>